<evidence type="ECO:0000256" key="8">
    <source>
        <dbReference type="RuleBase" id="RU004254"/>
    </source>
</evidence>
<dbReference type="PANTHER" id="PTHR45754:SF3">
    <property type="entry name" value="METHYLENETETRAHYDROFOLATE REDUCTASE (NADPH)"/>
    <property type="match status" value="1"/>
</dbReference>
<dbReference type="InterPro" id="IPR029041">
    <property type="entry name" value="FAD-linked_oxidoreductase-like"/>
</dbReference>
<sequence length="690" mass="76777">MVSNSNCPLANCCHAAVLPPPPHPRILQLPESNKLQSADTFAVPSSPGPAYSTEPQLLPFTTLSSIHQSLRKPPSPCISRRCSPTLRGAANPPSPSSTSPPKTAQGVQNLYDRMDRMYNLGPKFIDITWGAGGRIAELTCEMVLQAQAVYGLETCMHLTCTDMGVEKVNDALLKAYKAGCTNILALRGDPPRDQDKWTAADGGFQYARDLVKHIRSTYGNHFDIGVAGYPEGCDDNKNEDELLDHLKEKVDMGATFIVTQMFYDADNFIRWVKKVRERGVNVPILPGIMPIATYASFLRRANHMKAKVPQAWLDALEPVKNDDVAVRDIGKSLVAEMCHKLLANGIHHLHFYTMNLAQATRMVLEELNWAPSAERPLQHALPWKQSKGLGRREEDVRPIFWRNRNKSYVIRTQDWDEFPNGRWGDSRSPAFGELDAYGIGLTGTNEANRKKWGEPKTVQDIAQLFVRYLRNEIDSLPWSESPLTSEADEIRDDLVELNKRGLLTVNSQPAVNGVKSSHPVHGWGPSNGYVYQKSYLELLVHPDVFNDMIGRIEGHPDLTFYAVTKDGELRSNAPSDCPNAVTWGVFPGKEIVQPTIVESISFLAWKDEAFRLGVDWAHCYDASSPSRALIDEVMNEWYLVNIVNNDFHQNATIFELLKGLEVKDLTTPATPKSEPEANGTEPLANGAAAA</sequence>
<dbReference type="GO" id="GO:0005829">
    <property type="term" value="C:cytosol"/>
    <property type="evidence" value="ECO:0007669"/>
    <property type="project" value="TreeGrafter"/>
</dbReference>
<evidence type="ECO:0000256" key="3">
    <source>
        <dbReference type="ARBA" id="ARBA00006743"/>
    </source>
</evidence>
<evidence type="ECO:0000256" key="2">
    <source>
        <dbReference type="ARBA" id="ARBA00004777"/>
    </source>
</evidence>
<keyword evidence="5" id="KW-0274">FAD</keyword>
<evidence type="ECO:0000313" key="12">
    <source>
        <dbReference type="Proteomes" id="UP000288429"/>
    </source>
</evidence>
<name>A0A428U486_9HYPO</name>
<dbReference type="InterPro" id="IPR004621">
    <property type="entry name" value="Fadh2_euk"/>
</dbReference>
<dbReference type="CDD" id="cd00537">
    <property type="entry name" value="MTHFR"/>
    <property type="match status" value="1"/>
</dbReference>
<keyword evidence="4" id="KW-0285">Flavoprotein</keyword>
<dbReference type="InterPro" id="IPR003171">
    <property type="entry name" value="Mehydrof_redctse-like"/>
</dbReference>
<evidence type="ECO:0000259" key="10">
    <source>
        <dbReference type="Pfam" id="PF21895"/>
    </source>
</evidence>
<dbReference type="GO" id="GO:0071949">
    <property type="term" value="F:FAD binding"/>
    <property type="evidence" value="ECO:0007669"/>
    <property type="project" value="TreeGrafter"/>
</dbReference>
<dbReference type="EMBL" id="NIZV01000100">
    <property type="protein sequence ID" value="RSM09036.1"/>
    <property type="molecule type" value="Genomic_DNA"/>
</dbReference>
<keyword evidence="6" id="KW-0521">NADP</keyword>
<evidence type="ECO:0000313" key="11">
    <source>
        <dbReference type="EMBL" id="RSM09036.1"/>
    </source>
</evidence>
<evidence type="ECO:0000256" key="9">
    <source>
        <dbReference type="SAM" id="MobiDB-lite"/>
    </source>
</evidence>
<accession>A0A428U486</accession>
<dbReference type="Proteomes" id="UP000288429">
    <property type="component" value="Unassembled WGS sequence"/>
</dbReference>
<dbReference type="InterPro" id="IPR053806">
    <property type="entry name" value="MTHFR_C"/>
</dbReference>
<proteinExistence type="inferred from homology"/>
<dbReference type="Pfam" id="PF21895">
    <property type="entry name" value="MTHFR_C"/>
    <property type="match status" value="1"/>
</dbReference>
<comment type="pathway">
    <text evidence="2 8">One-carbon metabolism; tetrahydrofolate interconversion.</text>
</comment>
<feature type="domain" description="MTHFR SAM-binding regulatory" evidence="10">
    <location>
        <begin position="380"/>
        <end position="658"/>
    </location>
</feature>
<evidence type="ECO:0000256" key="6">
    <source>
        <dbReference type="ARBA" id="ARBA00022857"/>
    </source>
</evidence>
<evidence type="ECO:0000256" key="1">
    <source>
        <dbReference type="ARBA" id="ARBA00001974"/>
    </source>
</evidence>
<dbReference type="NCBIfam" id="TIGR00677">
    <property type="entry name" value="fadh2_euk"/>
    <property type="match status" value="1"/>
</dbReference>
<dbReference type="UniPathway" id="UPA00193"/>
<feature type="region of interest" description="Disordered" evidence="9">
    <location>
        <begin position="667"/>
        <end position="690"/>
    </location>
</feature>
<dbReference type="Gene3D" id="3.20.20.220">
    <property type="match status" value="1"/>
</dbReference>
<dbReference type="SUPFAM" id="SSF51730">
    <property type="entry name" value="FAD-linked oxidoreductase"/>
    <property type="match status" value="1"/>
</dbReference>
<comment type="similarity">
    <text evidence="3">Belongs to the methylenetetrahydrofolate reductase family.</text>
</comment>
<protein>
    <recommendedName>
        <fullName evidence="10">MTHFR SAM-binding regulatory domain-containing protein</fullName>
    </recommendedName>
</protein>
<evidence type="ECO:0000256" key="7">
    <source>
        <dbReference type="ARBA" id="ARBA00023002"/>
    </source>
</evidence>
<dbReference type="GO" id="GO:0035999">
    <property type="term" value="P:tetrahydrofolate interconversion"/>
    <property type="evidence" value="ECO:0007669"/>
    <property type="project" value="UniProtKB-UniPathway"/>
</dbReference>
<dbReference type="PANTHER" id="PTHR45754">
    <property type="entry name" value="METHYLENETETRAHYDROFOLATE REDUCTASE"/>
    <property type="match status" value="1"/>
</dbReference>
<evidence type="ECO:0000256" key="5">
    <source>
        <dbReference type="ARBA" id="ARBA00022827"/>
    </source>
</evidence>
<dbReference type="GO" id="GO:0009086">
    <property type="term" value="P:methionine biosynthetic process"/>
    <property type="evidence" value="ECO:0007669"/>
    <property type="project" value="TreeGrafter"/>
</dbReference>
<feature type="region of interest" description="Disordered" evidence="9">
    <location>
        <begin position="71"/>
        <end position="105"/>
    </location>
</feature>
<keyword evidence="12" id="KW-1185">Reference proteome</keyword>
<comment type="caution">
    <text evidence="11">The sequence shown here is derived from an EMBL/GenBank/DDBJ whole genome shotgun (WGS) entry which is preliminary data.</text>
</comment>
<dbReference type="Pfam" id="PF02219">
    <property type="entry name" value="MTHFR"/>
    <property type="match status" value="1"/>
</dbReference>
<reference evidence="11 12" key="1">
    <citation type="submission" date="2017-06" db="EMBL/GenBank/DDBJ databases">
        <title>Cmopartive genomic analysis of Ambrosia Fusariam Clade fungi.</title>
        <authorList>
            <person name="Stajich J.E."/>
            <person name="Carrillo J."/>
            <person name="Kijimoto T."/>
            <person name="Eskalen A."/>
            <person name="O'Donnell K."/>
            <person name="Kasson M."/>
        </authorList>
    </citation>
    <scope>NUCLEOTIDE SEQUENCE [LARGE SCALE GENOMIC DNA]</scope>
    <source>
        <strain evidence="11 12">NRRL 20438</strain>
    </source>
</reference>
<dbReference type="FunFam" id="3.20.20.220:FF:000002">
    <property type="entry name" value="Methylenetetrahydrofolate reductase"/>
    <property type="match status" value="1"/>
</dbReference>
<keyword evidence="7" id="KW-0560">Oxidoreductase</keyword>
<dbReference type="GO" id="GO:0004489">
    <property type="term" value="F:methylenetetrahydrofolate reductase [NAD(P)H] activity"/>
    <property type="evidence" value="ECO:0007669"/>
    <property type="project" value="InterPro"/>
</dbReference>
<gene>
    <name evidence="11" type="ORF">CDV31_007898</name>
</gene>
<evidence type="ECO:0000256" key="4">
    <source>
        <dbReference type="ARBA" id="ARBA00022630"/>
    </source>
</evidence>
<comment type="cofactor">
    <cofactor evidence="1">
        <name>FAD</name>
        <dbReference type="ChEBI" id="CHEBI:57692"/>
    </cofactor>
</comment>
<dbReference type="AlphaFoldDB" id="A0A428U486"/>
<organism evidence="11 12">
    <name type="scientific">Fusarium ambrosium</name>
    <dbReference type="NCBI Taxonomy" id="131363"/>
    <lineage>
        <taxon>Eukaryota</taxon>
        <taxon>Fungi</taxon>
        <taxon>Dikarya</taxon>
        <taxon>Ascomycota</taxon>
        <taxon>Pezizomycotina</taxon>
        <taxon>Sordariomycetes</taxon>
        <taxon>Hypocreomycetidae</taxon>
        <taxon>Hypocreales</taxon>
        <taxon>Nectriaceae</taxon>
        <taxon>Fusarium</taxon>
        <taxon>Fusarium solani species complex</taxon>
    </lineage>
</organism>